<dbReference type="Proteomes" id="UP000186817">
    <property type="component" value="Unassembled WGS sequence"/>
</dbReference>
<dbReference type="AlphaFoldDB" id="A0A1Q9ELW0"/>
<name>A0A1Q9ELW0_SYMMI</name>
<sequence>MKEDHAAEVRRADVKTTKLVVDSLKMQESLLQQNHEKAFGALKREHEDKISEKQAITNKHVGKEDTHVRVRVQLRNENQALAARCQRLEAELVQNRERLAQGRRSPRTPPFLVDDTGVVLAGAPDHPTFYAPLRLA</sequence>
<proteinExistence type="predicted"/>
<organism evidence="2 3">
    <name type="scientific">Symbiodinium microadriaticum</name>
    <name type="common">Dinoflagellate</name>
    <name type="synonym">Zooxanthella microadriatica</name>
    <dbReference type="NCBI Taxonomy" id="2951"/>
    <lineage>
        <taxon>Eukaryota</taxon>
        <taxon>Sar</taxon>
        <taxon>Alveolata</taxon>
        <taxon>Dinophyceae</taxon>
        <taxon>Suessiales</taxon>
        <taxon>Symbiodiniaceae</taxon>
        <taxon>Symbiodinium</taxon>
    </lineage>
</organism>
<gene>
    <name evidence="2" type="ORF">AK812_SmicGene8115</name>
</gene>
<evidence type="ECO:0000313" key="3">
    <source>
        <dbReference type="Proteomes" id="UP000186817"/>
    </source>
</evidence>
<evidence type="ECO:0000313" key="2">
    <source>
        <dbReference type="EMBL" id="OLQ08341.1"/>
    </source>
</evidence>
<dbReference type="EMBL" id="LSRX01000119">
    <property type="protein sequence ID" value="OLQ08341.1"/>
    <property type="molecule type" value="Genomic_DNA"/>
</dbReference>
<protein>
    <submittedName>
        <fullName evidence="2">Uncharacterized protein</fullName>
    </submittedName>
</protein>
<comment type="caution">
    <text evidence="2">The sequence shown here is derived from an EMBL/GenBank/DDBJ whole genome shotgun (WGS) entry which is preliminary data.</text>
</comment>
<feature type="coiled-coil region" evidence="1">
    <location>
        <begin position="71"/>
        <end position="105"/>
    </location>
</feature>
<evidence type="ECO:0000256" key="1">
    <source>
        <dbReference type="SAM" id="Coils"/>
    </source>
</evidence>
<accession>A0A1Q9ELW0</accession>
<reference evidence="2 3" key="1">
    <citation type="submission" date="2016-02" db="EMBL/GenBank/DDBJ databases">
        <title>Genome analysis of coral dinoflagellate symbionts highlights evolutionary adaptations to a symbiotic lifestyle.</title>
        <authorList>
            <person name="Aranda M."/>
            <person name="Li Y."/>
            <person name="Liew Y.J."/>
            <person name="Baumgarten S."/>
            <person name="Simakov O."/>
            <person name="Wilson M."/>
            <person name="Piel J."/>
            <person name="Ashoor H."/>
            <person name="Bougouffa S."/>
            <person name="Bajic V.B."/>
            <person name="Ryu T."/>
            <person name="Ravasi T."/>
            <person name="Bayer T."/>
            <person name="Micklem G."/>
            <person name="Kim H."/>
            <person name="Bhak J."/>
            <person name="Lajeunesse T.C."/>
            <person name="Voolstra C.R."/>
        </authorList>
    </citation>
    <scope>NUCLEOTIDE SEQUENCE [LARGE SCALE GENOMIC DNA]</scope>
    <source>
        <strain evidence="2 3">CCMP2467</strain>
    </source>
</reference>
<keyword evidence="1" id="KW-0175">Coiled coil</keyword>
<keyword evidence="3" id="KW-1185">Reference proteome</keyword>